<dbReference type="SUPFAM" id="SSF117916">
    <property type="entry name" value="Fe-S cluster assembly (FSCA) domain-like"/>
    <property type="match status" value="1"/>
</dbReference>
<evidence type="ECO:0000313" key="2">
    <source>
        <dbReference type="EMBL" id="CBI07097.1"/>
    </source>
</evidence>
<organism evidence="2">
    <name type="scientific">mine drainage metagenome</name>
    <dbReference type="NCBI Taxonomy" id="410659"/>
    <lineage>
        <taxon>unclassified sequences</taxon>
        <taxon>metagenomes</taxon>
        <taxon>ecological metagenomes</taxon>
    </lineage>
</organism>
<comment type="caution">
    <text evidence="2">The sequence shown here is derived from an EMBL/GenBank/DDBJ whole genome shotgun (WGS) entry which is preliminary data.</text>
</comment>
<gene>
    <name evidence="2" type="ORF">CARN6_0411</name>
</gene>
<dbReference type="PANTHER" id="PTHR42831:SF1">
    <property type="entry name" value="FE-S PROTEIN MATURATION AUXILIARY FACTOR YITW"/>
    <property type="match status" value="1"/>
</dbReference>
<reference evidence="2" key="1">
    <citation type="submission" date="2009-10" db="EMBL/GenBank/DDBJ databases">
        <title>Diversity of trophic interactions inside an arsenic-rich microbial ecosystem.</title>
        <authorList>
            <person name="Bertin P.N."/>
            <person name="Heinrich-Salmeron A."/>
            <person name="Pelletier E."/>
            <person name="Goulhen-Chollet F."/>
            <person name="Arsene-Ploetze F."/>
            <person name="Gallien S."/>
            <person name="Calteau A."/>
            <person name="Vallenet D."/>
            <person name="Casiot C."/>
            <person name="Chane-Woon-Ming B."/>
            <person name="Giloteaux L."/>
            <person name="Barakat M."/>
            <person name="Bonnefoy V."/>
            <person name="Bruneel O."/>
            <person name="Chandler M."/>
            <person name="Cleiss J."/>
            <person name="Duran R."/>
            <person name="Elbaz-Poulichet F."/>
            <person name="Fonknechten N."/>
            <person name="Lauga B."/>
            <person name="Mornico D."/>
            <person name="Ortet P."/>
            <person name="Schaeffer C."/>
            <person name="Siguier P."/>
            <person name="Alexander Thil Smith A."/>
            <person name="Van Dorsselaer A."/>
            <person name="Weissenbach J."/>
            <person name="Medigue C."/>
            <person name="Le Paslier D."/>
        </authorList>
    </citation>
    <scope>NUCLEOTIDE SEQUENCE</scope>
</reference>
<dbReference type="InterPro" id="IPR034904">
    <property type="entry name" value="FSCA_dom_sf"/>
</dbReference>
<dbReference type="AlphaFoldDB" id="E6QIN1"/>
<sequence>MAGARLQALPALTVEDIYAALRDCFDPEVKLNLVDLGLIYDVAIEADPHAAPSFPRQRVKVRMTLTTPQCPASGLIFEQVHNRLAAIQQVSRAEVDLVWEPKWTAHRISAAGRAQLGL</sequence>
<dbReference type="InterPro" id="IPR052339">
    <property type="entry name" value="Fe-S_Maturation_MIP18"/>
</dbReference>
<accession>E6QIN1</accession>
<dbReference type="Gene3D" id="3.30.300.130">
    <property type="entry name" value="Fe-S cluster assembly (FSCA)"/>
    <property type="match status" value="1"/>
</dbReference>
<dbReference type="EMBL" id="CABQ01000064">
    <property type="protein sequence ID" value="CBI07097.1"/>
    <property type="molecule type" value="Genomic_DNA"/>
</dbReference>
<protein>
    <recommendedName>
        <fullName evidence="1">MIP18 family-like domain-containing protein</fullName>
    </recommendedName>
</protein>
<proteinExistence type="predicted"/>
<evidence type="ECO:0000259" key="1">
    <source>
        <dbReference type="Pfam" id="PF01883"/>
    </source>
</evidence>
<dbReference type="Pfam" id="PF01883">
    <property type="entry name" value="FeS_assembly_P"/>
    <property type="match status" value="1"/>
</dbReference>
<name>E6QIN1_9ZZZZ</name>
<dbReference type="InterPro" id="IPR002744">
    <property type="entry name" value="MIP18-like"/>
</dbReference>
<feature type="domain" description="MIP18 family-like" evidence="1">
    <location>
        <begin position="15"/>
        <end position="95"/>
    </location>
</feature>
<dbReference type="PANTHER" id="PTHR42831">
    <property type="entry name" value="FE-S PROTEIN MATURATION AUXILIARY FACTOR YITW"/>
    <property type="match status" value="1"/>
</dbReference>